<feature type="domain" description="EndoU" evidence="13">
    <location>
        <begin position="298"/>
        <end position="568"/>
    </location>
</feature>
<keyword evidence="5 11" id="KW-0479">Metal-binding</keyword>
<dbReference type="GO" id="GO:0016829">
    <property type="term" value="F:lyase activity"/>
    <property type="evidence" value="ECO:0007669"/>
    <property type="project" value="UniProtKB-KW"/>
</dbReference>
<name>A0AAN5IFS8_9BILA</name>
<dbReference type="GO" id="GO:0046872">
    <property type="term" value="F:metal ion binding"/>
    <property type="evidence" value="ECO:0007669"/>
    <property type="project" value="UniProtKB-UniRule"/>
</dbReference>
<feature type="domain" description="EndoU" evidence="13">
    <location>
        <begin position="16"/>
        <end position="283"/>
    </location>
</feature>
<dbReference type="GO" id="GO:0004521">
    <property type="term" value="F:RNA endonuclease activity"/>
    <property type="evidence" value="ECO:0007669"/>
    <property type="project" value="UniProtKB-UniRule"/>
</dbReference>
<dbReference type="InterPro" id="IPR018998">
    <property type="entry name" value="EndoU_C"/>
</dbReference>
<evidence type="ECO:0000256" key="1">
    <source>
        <dbReference type="ARBA" id="ARBA00001936"/>
    </source>
</evidence>
<dbReference type="Proteomes" id="UP001328107">
    <property type="component" value="Unassembled WGS sequence"/>
</dbReference>
<evidence type="ECO:0000313" key="14">
    <source>
        <dbReference type="EMBL" id="GMR61501.1"/>
    </source>
</evidence>
<evidence type="ECO:0000256" key="6">
    <source>
        <dbReference type="ARBA" id="ARBA00022759"/>
    </source>
</evidence>
<dbReference type="AlphaFoldDB" id="A0AAN5IFS8"/>
<keyword evidence="4 11" id="KW-0540">Nuclease</keyword>
<organism evidence="14 15">
    <name type="scientific">Pristionchus mayeri</name>
    <dbReference type="NCBI Taxonomy" id="1317129"/>
    <lineage>
        <taxon>Eukaryota</taxon>
        <taxon>Metazoa</taxon>
        <taxon>Ecdysozoa</taxon>
        <taxon>Nematoda</taxon>
        <taxon>Chromadorea</taxon>
        <taxon>Rhabditida</taxon>
        <taxon>Rhabditina</taxon>
        <taxon>Diplogasteromorpha</taxon>
        <taxon>Diplogasteroidea</taxon>
        <taxon>Neodiplogasteridae</taxon>
        <taxon>Pristionchus</taxon>
    </lineage>
</organism>
<gene>
    <name evidence="14" type="ORF">PMAYCL1PPCAC_31696</name>
</gene>
<evidence type="ECO:0000256" key="7">
    <source>
        <dbReference type="ARBA" id="ARBA00022801"/>
    </source>
</evidence>
<protein>
    <recommendedName>
        <fullName evidence="13">EndoU domain-containing protein</fullName>
    </recommendedName>
</protein>
<dbReference type="SUPFAM" id="SSF142877">
    <property type="entry name" value="EndoU-like"/>
    <property type="match status" value="2"/>
</dbReference>
<comment type="subunit">
    <text evidence="3 11">Monomer.</text>
</comment>
<keyword evidence="6 11" id="KW-0255">Endonuclease</keyword>
<dbReference type="PROSITE" id="PS51959">
    <property type="entry name" value="ENDOU"/>
    <property type="match status" value="2"/>
</dbReference>
<feature type="region of interest" description="Disordered" evidence="12">
    <location>
        <begin position="310"/>
        <end position="337"/>
    </location>
</feature>
<feature type="non-terminal residue" evidence="14">
    <location>
        <position position="1"/>
    </location>
</feature>
<keyword evidence="15" id="KW-1185">Reference proteome</keyword>
<comment type="similarity">
    <text evidence="2 11">Belongs to the ENDOU family.</text>
</comment>
<evidence type="ECO:0000256" key="2">
    <source>
        <dbReference type="ARBA" id="ARBA00010168"/>
    </source>
</evidence>
<proteinExistence type="inferred from homology"/>
<accession>A0AAN5IFS8</accession>
<evidence type="ECO:0000256" key="10">
    <source>
        <dbReference type="ARBA" id="ARBA00023239"/>
    </source>
</evidence>
<sequence>LAGLVIVYSAPMTAVDSSDVSAFLSQLALNDENRGKDGQVVVAYQNQASGKTFDHDNAPNPLFTSVDSALLAQPTYKSLISLVNLFDSQDADKADPETPDRHAASLGFIDDISTTKVFNDAWTYLHYVGIASSDYSEFRKQLYTLWFSVFARNQAVGSSGFKATFVGEYLNEKVVGLTNWIRFALLEQVNGVNYHGWFERQFDVQLSLQFGLELPVGEKQAMKSNLLLSTSPEFEFMAYSVCILSGNSACSLMIAGNKVILNVDTVTVSGNRVISVAYPSIGATSATTTKKPATKAPIDEELQTLVDNMRAQDDDKPSSSQYKLSWGDKLGSNPKPSGKDLISDVDESLFTKPVYADLKKVYDNGILNPDVCVNETDYNSGFKRSILQSLLDTWSTTKPFALMHDFLVQRGKLSADLTTFKQFLTTFWFGTYTRCTDDKAQIGSSGFEHVFSGEFKGDIIDGHHNWMKYYINQKAGDINYYGYYTNDDQLTGTFEYDWAERNKKTGGMLFGTSPAFDFSLFTACSMTHTGEAACRFMLDGYELAVTAYTQECAAGGLCLSTSYPEDNL</sequence>
<evidence type="ECO:0000256" key="12">
    <source>
        <dbReference type="SAM" id="MobiDB-lite"/>
    </source>
</evidence>
<evidence type="ECO:0000256" key="11">
    <source>
        <dbReference type="RuleBase" id="RU367085"/>
    </source>
</evidence>
<dbReference type="CDD" id="cd21159">
    <property type="entry name" value="XendoU"/>
    <property type="match status" value="2"/>
</dbReference>
<keyword evidence="8 11" id="KW-0694">RNA-binding</keyword>
<reference evidence="15" key="1">
    <citation type="submission" date="2022-10" db="EMBL/GenBank/DDBJ databases">
        <title>Genome assembly of Pristionchus species.</title>
        <authorList>
            <person name="Yoshida K."/>
            <person name="Sommer R.J."/>
        </authorList>
    </citation>
    <scope>NUCLEOTIDE SEQUENCE [LARGE SCALE GENOMIC DNA]</scope>
    <source>
        <strain evidence="15">RS5460</strain>
    </source>
</reference>
<evidence type="ECO:0000256" key="3">
    <source>
        <dbReference type="ARBA" id="ARBA00011245"/>
    </source>
</evidence>
<dbReference type="PANTHER" id="PTHR12439">
    <property type="entry name" value="PLACENTAL PROTEIN 11-RELATED"/>
    <property type="match status" value="1"/>
</dbReference>
<evidence type="ECO:0000256" key="4">
    <source>
        <dbReference type="ARBA" id="ARBA00022722"/>
    </source>
</evidence>
<dbReference type="InterPro" id="IPR039787">
    <property type="entry name" value="ENDOU"/>
</dbReference>
<dbReference type="GO" id="GO:0016787">
    <property type="term" value="F:hydrolase activity"/>
    <property type="evidence" value="ECO:0007669"/>
    <property type="project" value="UniProtKB-KW"/>
</dbReference>
<keyword evidence="9 11" id="KW-0464">Manganese</keyword>
<evidence type="ECO:0000256" key="8">
    <source>
        <dbReference type="ARBA" id="ARBA00022884"/>
    </source>
</evidence>
<dbReference type="GO" id="GO:0003723">
    <property type="term" value="F:RNA binding"/>
    <property type="evidence" value="ECO:0007669"/>
    <property type="project" value="UniProtKB-UniRule"/>
</dbReference>
<dbReference type="EMBL" id="BTRK01000006">
    <property type="protein sequence ID" value="GMR61501.1"/>
    <property type="molecule type" value="Genomic_DNA"/>
</dbReference>
<comment type="cofactor">
    <cofactor evidence="1 11">
        <name>Mn(2+)</name>
        <dbReference type="ChEBI" id="CHEBI:29035"/>
    </cofactor>
</comment>
<dbReference type="PANTHER" id="PTHR12439:SF42">
    <property type="entry name" value="ENDORIBONUCLEASE-RELATED"/>
    <property type="match status" value="1"/>
</dbReference>
<evidence type="ECO:0000256" key="5">
    <source>
        <dbReference type="ARBA" id="ARBA00022723"/>
    </source>
</evidence>
<dbReference type="InterPro" id="IPR037227">
    <property type="entry name" value="EndoU-like"/>
</dbReference>
<keyword evidence="7 11" id="KW-0378">Hydrolase</keyword>
<evidence type="ECO:0000259" key="13">
    <source>
        <dbReference type="PROSITE" id="PS51959"/>
    </source>
</evidence>
<keyword evidence="10" id="KW-0456">Lyase</keyword>
<evidence type="ECO:0000313" key="15">
    <source>
        <dbReference type="Proteomes" id="UP001328107"/>
    </source>
</evidence>
<evidence type="ECO:0000256" key="9">
    <source>
        <dbReference type="ARBA" id="ARBA00023211"/>
    </source>
</evidence>
<comment type="caution">
    <text evidence="14">The sequence shown here is derived from an EMBL/GenBank/DDBJ whole genome shotgun (WGS) entry which is preliminary data.</text>
</comment>
<dbReference type="Pfam" id="PF09412">
    <property type="entry name" value="XendoU"/>
    <property type="match status" value="2"/>
</dbReference>